<keyword evidence="5" id="KW-1185">Reference proteome</keyword>
<keyword evidence="2" id="KW-0812">Transmembrane</keyword>
<dbReference type="HOGENOM" id="CLU_1038364_0_0_1"/>
<dbReference type="eggNOG" id="ENOG502STAA">
    <property type="taxonomic scope" value="Eukaryota"/>
</dbReference>
<feature type="compositionally biased region" description="Polar residues" evidence="1">
    <location>
        <begin position="188"/>
        <end position="216"/>
    </location>
</feature>
<evidence type="ECO:0008006" key="6">
    <source>
        <dbReference type="Google" id="ProtNLM"/>
    </source>
</evidence>
<dbReference type="EMBL" id="AQGS01000024">
    <property type="protein sequence ID" value="EPS45043.1"/>
    <property type="molecule type" value="Genomic_DNA"/>
</dbReference>
<keyword evidence="3" id="KW-0732">Signal</keyword>
<proteinExistence type="predicted"/>
<organism evidence="4 5">
    <name type="scientific">Dactylellina haptotyla (strain CBS 200.50)</name>
    <name type="common">Nematode-trapping fungus</name>
    <name type="synonym">Monacrosporium haptotylum</name>
    <dbReference type="NCBI Taxonomy" id="1284197"/>
    <lineage>
        <taxon>Eukaryota</taxon>
        <taxon>Fungi</taxon>
        <taxon>Dikarya</taxon>
        <taxon>Ascomycota</taxon>
        <taxon>Pezizomycotina</taxon>
        <taxon>Orbiliomycetes</taxon>
        <taxon>Orbiliales</taxon>
        <taxon>Orbiliaceae</taxon>
        <taxon>Dactylellina</taxon>
    </lineage>
</organism>
<dbReference type="OrthoDB" id="5421290at2759"/>
<comment type="caution">
    <text evidence="4">The sequence shown here is derived from an EMBL/GenBank/DDBJ whole genome shotgun (WGS) entry which is preliminary data.</text>
</comment>
<dbReference type="AlphaFoldDB" id="S8BZZ7"/>
<accession>S8BZZ7</accession>
<gene>
    <name evidence="4" type="ORF">H072_1001</name>
</gene>
<keyword evidence="2" id="KW-0472">Membrane</keyword>
<reference evidence="4 5" key="1">
    <citation type="journal article" date="2013" name="PLoS Genet.">
        <title>Genomic mechanisms accounting for the adaptation to parasitism in nematode-trapping fungi.</title>
        <authorList>
            <person name="Meerupati T."/>
            <person name="Andersson K.M."/>
            <person name="Friman E."/>
            <person name="Kumar D."/>
            <person name="Tunlid A."/>
            <person name="Ahren D."/>
        </authorList>
    </citation>
    <scope>NUCLEOTIDE SEQUENCE [LARGE SCALE GENOMIC DNA]</scope>
    <source>
        <strain evidence="4 5">CBS 200.50</strain>
    </source>
</reference>
<keyword evidence="2" id="KW-1133">Transmembrane helix</keyword>
<feature type="transmembrane region" description="Helical" evidence="2">
    <location>
        <begin position="229"/>
        <end position="253"/>
    </location>
</feature>
<name>S8BZZ7_DACHA</name>
<feature type="region of interest" description="Disordered" evidence="1">
    <location>
        <begin position="188"/>
        <end position="223"/>
    </location>
</feature>
<evidence type="ECO:0000256" key="3">
    <source>
        <dbReference type="SAM" id="SignalP"/>
    </source>
</evidence>
<evidence type="ECO:0000256" key="1">
    <source>
        <dbReference type="SAM" id="MobiDB-lite"/>
    </source>
</evidence>
<feature type="signal peptide" evidence="3">
    <location>
        <begin position="1"/>
        <end position="20"/>
    </location>
</feature>
<evidence type="ECO:0000313" key="5">
    <source>
        <dbReference type="Proteomes" id="UP000015100"/>
    </source>
</evidence>
<reference evidence="5" key="2">
    <citation type="submission" date="2013-04" db="EMBL/GenBank/DDBJ databases">
        <title>Genomic mechanisms accounting for the adaptation to parasitism in nematode-trapping fungi.</title>
        <authorList>
            <person name="Ahren D.G."/>
        </authorList>
    </citation>
    <scope>NUCLEOTIDE SEQUENCE [LARGE SCALE GENOMIC DNA]</scope>
    <source>
        <strain evidence="5">CBS 200.50</strain>
    </source>
</reference>
<feature type="chain" id="PRO_5004549266" description="Extracellular membrane protein CFEM domain-containing protein" evidence="3">
    <location>
        <begin position="21"/>
        <end position="300"/>
    </location>
</feature>
<dbReference type="OMA" id="ALESCWC"/>
<evidence type="ECO:0000313" key="4">
    <source>
        <dbReference type="EMBL" id="EPS45043.1"/>
    </source>
</evidence>
<dbReference type="STRING" id="1284197.S8BZZ7"/>
<sequence length="300" mass="31252">MLAFSALLFFFTTIIPPATSIASDGPQTLDRLPSYVALRGCAQSCFWSTSPGLFRSDLVASYLSCSQTYILDGALESCWCRSDYQGDVVNYISTCVSSMCESLPGDYVIDVERATSLYRGYCSSVITREGGTVADMTITPASSNGGAQETGRGFPATVTVTATETVYRSRGIGPGSTENIVAKTSTGELVPSMTTAPSGAAVSTTTESGPKTSAGATSGRPGSGLSTGAITGISVGVAIAVIVAVGWGIWCGWFKALIHARRRNEGSQGHINSAAVEECRPVETLGADGRIVSPRNDEYV</sequence>
<protein>
    <recommendedName>
        <fullName evidence="6">Extracellular membrane protein CFEM domain-containing protein</fullName>
    </recommendedName>
</protein>
<dbReference type="Proteomes" id="UP000015100">
    <property type="component" value="Unassembled WGS sequence"/>
</dbReference>
<evidence type="ECO:0000256" key="2">
    <source>
        <dbReference type="SAM" id="Phobius"/>
    </source>
</evidence>